<evidence type="ECO:0000313" key="3">
    <source>
        <dbReference type="Proteomes" id="UP001597512"/>
    </source>
</evidence>
<dbReference type="RefSeq" id="WP_381507191.1">
    <property type="nucleotide sequence ID" value="NZ_JBHUOM010000025.1"/>
</dbReference>
<feature type="domain" description="Antitoxin Xre/MbcA/ParS-like toxin-binding" evidence="1">
    <location>
        <begin position="94"/>
        <end position="140"/>
    </location>
</feature>
<evidence type="ECO:0000259" key="1">
    <source>
        <dbReference type="Pfam" id="PF09722"/>
    </source>
</evidence>
<dbReference type="Proteomes" id="UP001597512">
    <property type="component" value="Unassembled WGS sequence"/>
</dbReference>
<sequence>MRRVASAESLILRDVPGHINDSEILSFLYTKDINWQYVNAIKTLTDFNDDIISDWLNISVKTFREYKKPQNTFKENVKEQVLLLLSLIKHGIGVFGSVKEFDQWLNRKNFYFDNKSPNSYLNTVTGVKFVDDRLTAMEYGDNV</sequence>
<dbReference type="Pfam" id="PF09722">
    <property type="entry name" value="Xre_MbcA_ParS_C"/>
    <property type="match status" value="1"/>
</dbReference>
<dbReference type="InterPro" id="IPR024467">
    <property type="entry name" value="Xre/MbcA/ParS-like_toxin-bd"/>
</dbReference>
<organism evidence="2 3">
    <name type="scientific">Spirosoma flavum</name>
    <dbReference type="NCBI Taxonomy" id="2048557"/>
    <lineage>
        <taxon>Bacteria</taxon>
        <taxon>Pseudomonadati</taxon>
        <taxon>Bacteroidota</taxon>
        <taxon>Cytophagia</taxon>
        <taxon>Cytophagales</taxon>
        <taxon>Cytophagaceae</taxon>
        <taxon>Spirosoma</taxon>
    </lineage>
</organism>
<name>A0ABW6APT0_9BACT</name>
<evidence type="ECO:0000313" key="2">
    <source>
        <dbReference type="EMBL" id="MFD2937321.1"/>
    </source>
</evidence>
<comment type="caution">
    <text evidence="2">The sequence shown here is derived from an EMBL/GenBank/DDBJ whole genome shotgun (WGS) entry which is preliminary data.</text>
</comment>
<keyword evidence="3" id="KW-1185">Reference proteome</keyword>
<gene>
    <name evidence="2" type="ORF">ACFS25_26335</name>
</gene>
<protein>
    <submittedName>
        <fullName evidence="2">Antitoxin Xre/MbcA/ParS toxin-binding domain-containing protein</fullName>
    </submittedName>
</protein>
<reference evidence="3" key="1">
    <citation type="journal article" date="2019" name="Int. J. Syst. Evol. Microbiol.">
        <title>The Global Catalogue of Microorganisms (GCM) 10K type strain sequencing project: providing services to taxonomists for standard genome sequencing and annotation.</title>
        <authorList>
            <consortium name="The Broad Institute Genomics Platform"/>
            <consortium name="The Broad Institute Genome Sequencing Center for Infectious Disease"/>
            <person name="Wu L."/>
            <person name="Ma J."/>
        </authorList>
    </citation>
    <scope>NUCLEOTIDE SEQUENCE [LARGE SCALE GENOMIC DNA]</scope>
    <source>
        <strain evidence="3">KCTC 52490</strain>
    </source>
</reference>
<accession>A0ABW6APT0</accession>
<proteinExistence type="predicted"/>
<dbReference type="EMBL" id="JBHUOM010000025">
    <property type="protein sequence ID" value="MFD2937321.1"/>
    <property type="molecule type" value="Genomic_DNA"/>
</dbReference>